<organism evidence="1 2">
    <name type="scientific">Lasiodiplodia hormozganensis</name>
    <dbReference type="NCBI Taxonomy" id="869390"/>
    <lineage>
        <taxon>Eukaryota</taxon>
        <taxon>Fungi</taxon>
        <taxon>Dikarya</taxon>
        <taxon>Ascomycota</taxon>
        <taxon>Pezizomycotina</taxon>
        <taxon>Dothideomycetes</taxon>
        <taxon>Dothideomycetes incertae sedis</taxon>
        <taxon>Botryosphaeriales</taxon>
        <taxon>Botryosphaeriaceae</taxon>
        <taxon>Lasiodiplodia</taxon>
    </lineage>
</organism>
<proteinExistence type="predicted"/>
<reference evidence="1" key="1">
    <citation type="submission" date="2023-06" db="EMBL/GenBank/DDBJ databases">
        <title>Multi-omics analyses reveal the molecular pathogenesis toolkit of Lasiodiplodia hormozganensis, a cross-kingdom pathogen.</title>
        <authorList>
            <person name="Felix C."/>
            <person name="Meneses R."/>
            <person name="Goncalves M.F.M."/>
            <person name="Tilleman L."/>
            <person name="Duarte A.S."/>
            <person name="Jorrin-Novo J.V."/>
            <person name="Van De Peer Y."/>
            <person name="Deforce D."/>
            <person name="Van Nieuwerburgh F."/>
            <person name="Esteves A.C."/>
            <person name="Alves A."/>
        </authorList>
    </citation>
    <scope>NUCLEOTIDE SEQUENCE</scope>
    <source>
        <strain evidence="1">CBS 339.90</strain>
    </source>
</reference>
<gene>
    <name evidence="1" type="ORF">DIS24_g12262</name>
</gene>
<dbReference type="EMBL" id="JAUJDW010000243">
    <property type="protein sequence ID" value="KAK0609786.1"/>
    <property type="molecule type" value="Genomic_DNA"/>
</dbReference>
<accession>A0AA39TLS2</accession>
<comment type="caution">
    <text evidence="1">The sequence shown here is derived from an EMBL/GenBank/DDBJ whole genome shotgun (WGS) entry which is preliminary data.</text>
</comment>
<evidence type="ECO:0000313" key="2">
    <source>
        <dbReference type="Proteomes" id="UP001175001"/>
    </source>
</evidence>
<protein>
    <submittedName>
        <fullName evidence="1">Uncharacterized protein</fullName>
    </submittedName>
</protein>
<dbReference type="Proteomes" id="UP001175001">
    <property type="component" value="Unassembled WGS sequence"/>
</dbReference>
<dbReference type="AlphaFoldDB" id="A0AA39TLS2"/>
<keyword evidence="2" id="KW-1185">Reference proteome</keyword>
<sequence length="188" mass="21265">MPNIYKQLMQDIDDIEDSKLDGGCYIRGKTKTTSLMPRNPKFHFDAEEPIDIKEDTETRFKGIYYKANIQFKARKVGKKSGKTANQEKLKGNKSVMKKAQHVKSTCGETAALVYVHESLRDTPPPAKLMKAMLKKSGAKVASSWKNKCPVDVMFIHPDLSWDNETGKEKGTFAQLDTLTFEEAKDDDE</sequence>
<name>A0AA39TLS2_9PEZI</name>
<evidence type="ECO:0000313" key="1">
    <source>
        <dbReference type="EMBL" id="KAK0609786.1"/>
    </source>
</evidence>